<dbReference type="Proteomes" id="UP000189941">
    <property type="component" value="Unassembled WGS sequence"/>
</dbReference>
<protein>
    <submittedName>
        <fullName evidence="4">Lipopolysaccharide biosynthesis protein, LPS:glycosyltransferase</fullName>
    </submittedName>
</protein>
<dbReference type="PANTHER" id="PTHR13778:SF47">
    <property type="entry name" value="LIPOPOLYSACCHARIDE 1,3-GALACTOSYLTRANSFERASE"/>
    <property type="match status" value="1"/>
</dbReference>
<evidence type="ECO:0000313" key="4">
    <source>
        <dbReference type="EMBL" id="SJZ74682.1"/>
    </source>
</evidence>
<dbReference type="SUPFAM" id="SSF53448">
    <property type="entry name" value="Nucleotide-diphospho-sugar transferases"/>
    <property type="match status" value="1"/>
</dbReference>
<keyword evidence="2 4" id="KW-0808">Transferase</keyword>
<dbReference type="STRING" id="1121925.SAMN02746011_01647"/>
<keyword evidence="1" id="KW-0328">Glycosyltransferase</keyword>
<dbReference type="InterPro" id="IPR002495">
    <property type="entry name" value="Glyco_trans_8"/>
</dbReference>
<dbReference type="PANTHER" id="PTHR13778">
    <property type="entry name" value="GLYCOSYLTRANSFERASE 8 DOMAIN-CONTAINING PROTEIN"/>
    <property type="match status" value="1"/>
</dbReference>
<gene>
    <name evidence="4" type="ORF">SAMN02746011_01647</name>
</gene>
<dbReference type="RefSeq" id="WP_078756349.1">
    <property type="nucleotide sequence ID" value="NZ_FUWO01000016.1"/>
</dbReference>
<dbReference type="InterPro" id="IPR029044">
    <property type="entry name" value="Nucleotide-diphossugar_trans"/>
</dbReference>
<dbReference type="GO" id="GO:0046872">
    <property type="term" value="F:metal ion binding"/>
    <property type="evidence" value="ECO:0007669"/>
    <property type="project" value="UniProtKB-KW"/>
</dbReference>
<keyword evidence="5" id="KW-1185">Reference proteome</keyword>
<evidence type="ECO:0000256" key="1">
    <source>
        <dbReference type="ARBA" id="ARBA00022676"/>
    </source>
</evidence>
<dbReference type="InterPro" id="IPR050748">
    <property type="entry name" value="Glycosyltrans_8_dom-fam"/>
</dbReference>
<dbReference type="AlphaFoldDB" id="A0A1T4N645"/>
<dbReference type="GO" id="GO:0016757">
    <property type="term" value="F:glycosyltransferase activity"/>
    <property type="evidence" value="ECO:0007669"/>
    <property type="project" value="UniProtKB-KW"/>
</dbReference>
<proteinExistence type="predicted"/>
<evidence type="ECO:0000256" key="2">
    <source>
        <dbReference type="ARBA" id="ARBA00022679"/>
    </source>
</evidence>
<sequence>MNILVTIDQNYIKQLEVMMFSLRRHHPKEELDVYLLHEKIPEKALKKLSETLQIVTINLHPIQIDNQFFENFPITERYPYTMYYRLLAAHFLPDSVDRVLYLDPDLVIINPIDELYNIQFNGQFFAAATHVEKTLEKINQVRLNYSNGIYVNSGVLLMNTNLLRAEQDVDAIAHYVERFKDLLFLPDQDVLSALYPDKIIKIEASQYNITERMWIKEKVNQLGGKLEWIDENCHIIHYIGKNKPWLPNYFGDLDRYYIEAEGYLKGRLDAAKSSQ</sequence>
<dbReference type="Gene3D" id="3.90.550.10">
    <property type="entry name" value="Spore Coat Polysaccharide Biosynthesis Protein SpsA, Chain A"/>
    <property type="match status" value="1"/>
</dbReference>
<dbReference type="Pfam" id="PF01501">
    <property type="entry name" value="Glyco_transf_8"/>
    <property type="match status" value="1"/>
</dbReference>
<evidence type="ECO:0000256" key="3">
    <source>
        <dbReference type="ARBA" id="ARBA00022723"/>
    </source>
</evidence>
<evidence type="ECO:0000313" key="5">
    <source>
        <dbReference type="Proteomes" id="UP000189941"/>
    </source>
</evidence>
<dbReference type="CDD" id="cd04194">
    <property type="entry name" value="GT8_A4GalT_like"/>
    <property type="match status" value="1"/>
</dbReference>
<name>A0A1T4N645_9LACT</name>
<dbReference type="OrthoDB" id="5672604at2"/>
<accession>A0A1T4N645</accession>
<dbReference type="EMBL" id="FUWO01000016">
    <property type="protein sequence ID" value="SJZ74682.1"/>
    <property type="molecule type" value="Genomic_DNA"/>
</dbReference>
<keyword evidence="3" id="KW-0479">Metal-binding</keyword>
<reference evidence="5" key="1">
    <citation type="submission" date="2017-02" db="EMBL/GenBank/DDBJ databases">
        <authorList>
            <person name="Varghese N."/>
            <person name="Submissions S."/>
        </authorList>
    </citation>
    <scope>NUCLEOTIDE SEQUENCE [LARGE SCALE GENOMIC DNA]</scope>
    <source>
        <strain evidence="5">DSM 15739</strain>
    </source>
</reference>
<organism evidence="4 5">
    <name type="scientific">Globicatella sulfidifaciens DSM 15739</name>
    <dbReference type="NCBI Taxonomy" id="1121925"/>
    <lineage>
        <taxon>Bacteria</taxon>
        <taxon>Bacillati</taxon>
        <taxon>Bacillota</taxon>
        <taxon>Bacilli</taxon>
        <taxon>Lactobacillales</taxon>
        <taxon>Aerococcaceae</taxon>
        <taxon>Globicatella</taxon>
    </lineage>
</organism>